<protein>
    <submittedName>
        <fullName evidence="1">Uncharacterized protein</fullName>
    </submittedName>
</protein>
<organism evidence="1 2">
    <name type="scientific">Xenorhabdus hominickii</name>
    <dbReference type="NCBI Taxonomy" id="351679"/>
    <lineage>
        <taxon>Bacteria</taxon>
        <taxon>Pseudomonadati</taxon>
        <taxon>Pseudomonadota</taxon>
        <taxon>Gammaproteobacteria</taxon>
        <taxon>Enterobacterales</taxon>
        <taxon>Morganellaceae</taxon>
        <taxon>Xenorhabdus</taxon>
    </lineage>
</organism>
<reference evidence="1 2" key="1">
    <citation type="journal article" date="2017" name="Nat. Microbiol.">
        <title>Natural product diversity associated with the nematode symbionts Photorhabdus and Xenorhabdus.</title>
        <authorList>
            <person name="Tobias N.J."/>
            <person name="Wolff H."/>
            <person name="Djahanschiri B."/>
            <person name="Grundmann F."/>
            <person name="Kronenwerth M."/>
            <person name="Shi Y.M."/>
            <person name="Simonyi S."/>
            <person name="Grun P."/>
            <person name="Shapiro-Ilan D."/>
            <person name="Pidot S.J."/>
            <person name="Stinear T.P."/>
            <person name="Ebersberger I."/>
            <person name="Bode H.B."/>
        </authorList>
    </citation>
    <scope>NUCLEOTIDE SEQUENCE [LARGE SCALE GENOMIC DNA]</scope>
    <source>
        <strain evidence="1 2">DSM 17903</strain>
    </source>
</reference>
<comment type="caution">
    <text evidence="1">The sequence shown here is derived from an EMBL/GenBank/DDBJ whole genome shotgun (WGS) entry which is preliminary data.</text>
</comment>
<evidence type="ECO:0000313" key="1">
    <source>
        <dbReference type="EMBL" id="PHM58341.1"/>
    </source>
</evidence>
<dbReference type="Proteomes" id="UP000225433">
    <property type="component" value="Unassembled WGS sequence"/>
</dbReference>
<accession>A0A2G0QGJ8</accession>
<sequence length="60" mass="7103">MEARERISGSIVNYVTGVSECSQQRGNLKGEGHTTPQSLRRWFLILYIHFVSHFFFKRWT</sequence>
<proteinExistence type="predicted"/>
<dbReference type="EMBL" id="NJAI01000001">
    <property type="protein sequence ID" value="PHM58341.1"/>
    <property type="molecule type" value="Genomic_DNA"/>
</dbReference>
<gene>
    <name evidence="1" type="ORF">Xhom_01363</name>
</gene>
<evidence type="ECO:0000313" key="2">
    <source>
        <dbReference type="Proteomes" id="UP000225433"/>
    </source>
</evidence>
<name>A0A2G0QGJ8_XENHO</name>
<dbReference type="AlphaFoldDB" id="A0A2G0QGJ8"/>